<feature type="transmembrane region" description="Helical" evidence="7">
    <location>
        <begin position="529"/>
        <end position="548"/>
    </location>
</feature>
<dbReference type="PANTHER" id="PTHR23517">
    <property type="entry name" value="RESISTANCE PROTEIN MDTM, PUTATIVE-RELATED-RELATED"/>
    <property type="match status" value="1"/>
</dbReference>
<evidence type="ECO:0000313" key="9">
    <source>
        <dbReference type="EMBL" id="PXA04059.1"/>
    </source>
</evidence>
<feature type="transmembrane region" description="Helical" evidence="7">
    <location>
        <begin position="346"/>
        <end position="364"/>
    </location>
</feature>
<sequence length="602" mass="65334">MSGDSQSSSASAHDPSDTMLGQFRSLKSVFWLASWMELVERFSYYGVRVMMPVFMVAAIGNGGPELDQIQKGSLFAVWAIVQSFVPILSGGFADRYGYKVNIAVATAGKIIGYLIMAYCIPLAEMLAGMPLAEARALGIDQAYVILFAGAMFVAFGTAIFKPGIGGLIASQLEPKNSSLGWSIFYQLVNVGGFFGPLAAGYLRVIDWHWVFVLCSAAVALNFIPLFFFKEPARMATTDGEDKPGPLKMLFESLRGLLEPRIFFLTLSFAGFWLMTFQLFDILPNFIDDWVDSRHLASALASVFGEGAVPTVNGGNLTQEWMINFNALMISIGTFLMGYFTRKIPTLVTIIMGVGMAIIATYCLGLSMGGWFILGCIGLFSLGEMMSGPGFSRYIVDIAPKGREGLYIGFSNFTVGIGWSIGSILAGHLYESGGDKVVLAKRYMVDQLGMAMDKVEALPKEEVMPKLAEMAGTDLFGARDLLWNTYDPYSMWAIFAAIGLGALIMLTIYNKVVNAANANPNHAFNLYGSLWVKALLIPITIALVSITTWRMGVDSQAADSTWTSVILSNLGLALNALFFSMMLIISFLPKADKWGGSPEAASG</sequence>
<dbReference type="GO" id="GO:0005886">
    <property type="term" value="C:plasma membrane"/>
    <property type="evidence" value="ECO:0007669"/>
    <property type="project" value="UniProtKB-SubCell"/>
</dbReference>
<keyword evidence="2" id="KW-0813">Transport</keyword>
<feature type="transmembrane region" description="Helical" evidence="7">
    <location>
        <begin position="405"/>
        <end position="429"/>
    </location>
</feature>
<dbReference type="InParanoid" id="A0A317ZJU4"/>
<accession>A0A317ZJU4</accession>
<evidence type="ECO:0000259" key="8">
    <source>
        <dbReference type="PROSITE" id="PS50850"/>
    </source>
</evidence>
<evidence type="ECO:0000313" key="10">
    <source>
        <dbReference type="Proteomes" id="UP000247099"/>
    </source>
</evidence>
<comment type="subcellular location">
    <subcellularLocation>
        <location evidence="1">Cell membrane</location>
        <topology evidence="1">Multi-pass membrane protein</topology>
    </subcellularLocation>
</comment>
<organism evidence="9 10">
    <name type="scientific">Coraliomargarita sinensis</name>
    <dbReference type="NCBI Taxonomy" id="2174842"/>
    <lineage>
        <taxon>Bacteria</taxon>
        <taxon>Pseudomonadati</taxon>
        <taxon>Verrucomicrobiota</taxon>
        <taxon>Opitutia</taxon>
        <taxon>Puniceicoccales</taxon>
        <taxon>Coraliomargaritaceae</taxon>
        <taxon>Coraliomargarita</taxon>
    </lineage>
</organism>
<comment type="caution">
    <text evidence="9">The sequence shown here is derived from an EMBL/GenBank/DDBJ whole genome shotgun (WGS) entry which is preliminary data.</text>
</comment>
<dbReference type="SUPFAM" id="SSF103473">
    <property type="entry name" value="MFS general substrate transporter"/>
    <property type="match status" value="1"/>
</dbReference>
<evidence type="ECO:0000256" key="2">
    <source>
        <dbReference type="ARBA" id="ARBA00022448"/>
    </source>
</evidence>
<feature type="transmembrane region" description="Helical" evidence="7">
    <location>
        <begin position="100"/>
        <end position="123"/>
    </location>
</feature>
<dbReference type="FunCoup" id="A0A317ZJU4">
    <property type="interactions" value="45"/>
</dbReference>
<name>A0A317ZJU4_9BACT</name>
<protein>
    <recommendedName>
        <fullName evidence="8">Major facilitator superfamily (MFS) profile domain-containing protein</fullName>
    </recommendedName>
</protein>
<evidence type="ECO:0000256" key="1">
    <source>
        <dbReference type="ARBA" id="ARBA00004651"/>
    </source>
</evidence>
<dbReference type="EMBL" id="QHJQ01000005">
    <property type="protein sequence ID" value="PXA04059.1"/>
    <property type="molecule type" value="Genomic_DNA"/>
</dbReference>
<keyword evidence="10" id="KW-1185">Reference proteome</keyword>
<feature type="transmembrane region" description="Helical" evidence="7">
    <location>
        <begin position="72"/>
        <end position="93"/>
    </location>
</feature>
<dbReference type="GO" id="GO:0022857">
    <property type="term" value="F:transmembrane transporter activity"/>
    <property type="evidence" value="ECO:0007669"/>
    <property type="project" value="InterPro"/>
</dbReference>
<reference evidence="9 10" key="1">
    <citation type="submission" date="2018-05" db="EMBL/GenBank/DDBJ databases">
        <title>Coraliomargarita sinensis sp. nov., isolated from a marine solar saltern.</title>
        <authorList>
            <person name="Zhou L.Y."/>
        </authorList>
    </citation>
    <scope>NUCLEOTIDE SEQUENCE [LARGE SCALE GENOMIC DNA]</scope>
    <source>
        <strain evidence="9 10">WN38</strain>
    </source>
</reference>
<feature type="transmembrane region" description="Helical" evidence="7">
    <location>
        <begin position="42"/>
        <end position="60"/>
    </location>
</feature>
<dbReference type="AlphaFoldDB" id="A0A317ZJU4"/>
<evidence type="ECO:0000256" key="7">
    <source>
        <dbReference type="SAM" id="Phobius"/>
    </source>
</evidence>
<dbReference type="InterPro" id="IPR050171">
    <property type="entry name" value="MFS_Transporters"/>
</dbReference>
<evidence type="ECO:0000256" key="4">
    <source>
        <dbReference type="ARBA" id="ARBA00022692"/>
    </source>
</evidence>
<proteinExistence type="predicted"/>
<dbReference type="Proteomes" id="UP000247099">
    <property type="component" value="Unassembled WGS sequence"/>
</dbReference>
<dbReference type="OrthoDB" id="9772725at2"/>
<feature type="transmembrane region" description="Helical" evidence="7">
    <location>
        <begin position="143"/>
        <end position="160"/>
    </location>
</feature>
<feature type="transmembrane region" description="Helical" evidence="7">
    <location>
        <begin position="488"/>
        <end position="508"/>
    </location>
</feature>
<evidence type="ECO:0000256" key="5">
    <source>
        <dbReference type="ARBA" id="ARBA00022989"/>
    </source>
</evidence>
<dbReference type="InterPro" id="IPR036259">
    <property type="entry name" value="MFS_trans_sf"/>
</dbReference>
<feature type="transmembrane region" description="Helical" evidence="7">
    <location>
        <begin position="560"/>
        <end position="587"/>
    </location>
</feature>
<keyword evidence="3" id="KW-1003">Cell membrane</keyword>
<feature type="transmembrane region" description="Helical" evidence="7">
    <location>
        <begin position="181"/>
        <end position="201"/>
    </location>
</feature>
<feature type="transmembrane region" description="Helical" evidence="7">
    <location>
        <begin position="320"/>
        <end position="339"/>
    </location>
</feature>
<dbReference type="Gene3D" id="1.20.1250.20">
    <property type="entry name" value="MFS general substrate transporter like domains"/>
    <property type="match status" value="2"/>
</dbReference>
<keyword evidence="6 7" id="KW-0472">Membrane</keyword>
<dbReference type="InterPro" id="IPR011701">
    <property type="entry name" value="MFS"/>
</dbReference>
<feature type="domain" description="Major facilitator superfamily (MFS) profile" evidence="8">
    <location>
        <begin position="29"/>
        <end position="513"/>
    </location>
</feature>
<evidence type="ECO:0000256" key="3">
    <source>
        <dbReference type="ARBA" id="ARBA00022475"/>
    </source>
</evidence>
<dbReference type="InterPro" id="IPR020846">
    <property type="entry name" value="MFS_dom"/>
</dbReference>
<evidence type="ECO:0000256" key="6">
    <source>
        <dbReference type="ARBA" id="ARBA00023136"/>
    </source>
</evidence>
<feature type="transmembrane region" description="Helical" evidence="7">
    <location>
        <begin position="370"/>
        <end position="393"/>
    </location>
</feature>
<dbReference type="RefSeq" id="WP_110131006.1">
    <property type="nucleotide sequence ID" value="NZ_QHJQ01000005.1"/>
</dbReference>
<dbReference type="PANTHER" id="PTHR23517:SF2">
    <property type="entry name" value="MULTIDRUG RESISTANCE PROTEIN MDTH"/>
    <property type="match status" value="1"/>
</dbReference>
<feature type="transmembrane region" description="Helical" evidence="7">
    <location>
        <begin position="207"/>
        <end position="228"/>
    </location>
</feature>
<gene>
    <name evidence="9" type="ORF">DDZ13_08445</name>
</gene>
<dbReference type="PROSITE" id="PS50850">
    <property type="entry name" value="MFS"/>
    <property type="match status" value="1"/>
</dbReference>
<feature type="transmembrane region" description="Helical" evidence="7">
    <location>
        <begin position="261"/>
        <end position="279"/>
    </location>
</feature>
<keyword evidence="5 7" id="KW-1133">Transmembrane helix</keyword>
<keyword evidence="4 7" id="KW-0812">Transmembrane</keyword>
<dbReference type="Pfam" id="PF07690">
    <property type="entry name" value="MFS_1"/>
    <property type="match status" value="2"/>
</dbReference>